<dbReference type="EC" id="3.2.2.6" evidence="2"/>
<dbReference type="Proteomes" id="UP000192220">
    <property type="component" value="Unplaced"/>
</dbReference>
<dbReference type="RefSeq" id="XP_013860802.1">
    <property type="nucleotide sequence ID" value="XM_014005348.1"/>
</dbReference>
<dbReference type="STRING" id="52670.A0A2I4AZ72"/>
<evidence type="ECO:0000256" key="4">
    <source>
        <dbReference type="ARBA" id="ARBA00022801"/>
    </source>
</evidence>
<dbReference type="SUPFAM" id="SSF52309">
    <property type="entry name" value="N-(deoxy)ribosyltransferase-like"/>
    <property type="match status" value="1"/>
</dbReference>
<dbReference type="Gene3D" id="3.40.50.720">
    <property type="entry name" value="NAD(P)-binding Rossmann-like Domain"/>
    <property type="match status" value="1"/>
</dbReference>
<evidence type="ECO:0000256" key="5">
    <source>
        <dbReference type="ARBA" id="ARBA00023027"/>
    </source>
</evidence>
<dbReference type="GeneID" id="106515510"/>
<accession>A0A2I4AZ72</accession>
<dbReference type="GO" id="GO:0016740">
    <property type="term" value="F:transferase activity"/>
    <property type="evidence" value="ECO:0007669"/>
    <property type="project" value="UniProtKB-KW"/>
</dbReference>
<protein>
    <recommendedName>
        <fullName evidence="2">ADP-ribosyl cyclase/cyclic ADP-ribose hydrolase</fullName>
        <ecNumber evidence="2">3.2.2.6</ecNumber>
    </recommendedName>
</protein>
<sequence>MEPEQAGGPARRRRRCWIVTVIVVLVLICILALGLGLSQRQANTGNDFKSTFLSRCQQFQGSNCQRAWDAFQQAYVNRDPCNVPVDAYDPFITAVTLKPQCNRMMFWSKTKEVVHDFNEKKNCFQTLEDTFLGSVLDKLTWCGKDGSFETFTTGCPAWNECDNPVRSFWQRASAAFADAACGNVTVMLNGSIATPFDPSSIFASIEVNKLKSTQVNTLNVVLTNCANPSLQELKTKLAEGINYNCKEVPVTQIQECGSDQEKACGACW</sequence>
<dbReference type="Pfam" id="PF02267">
    <property type="entry name" value="Rib_hydrolayse"/>
    <property type="match status" value="1"/>
</dbReference>
<evidence type="ECO:0000256" key="3">
    <source>
        <dbReference type="ARBA" id="ARBA00022679"/>
    </source>
</evidence>
<evidence type="ECO:0000256" key="6">
    <source>
        <dbReference type="ARBA" id="ARBA00023157"/>
    </source>
</evidence>
<dbReference type="GO" id="GO:0030890">
    <property type="term" value="P:positive regulation of B cell proliferation"/>
    <property type="evidence" value="ECO:0007669"/>
    <property type="project" value="TreeGrafter"/>
</dbReference>
<dbReference type="Gene3D" id="1.20.82.10">
    <property type="entry name" value="ADP Ribosyl Cyclase, Chain A, domain 1"/>
    <property type="match status" value="1"/>
</dbReference>
<keyword evidence="7" id="KW-1133">Transmembrane helix</keyword>
<dbReference type="KEGG" id="alim:106515510"/>
<dbReference type="InParanoid" id="A0A2I4AZ72"/>
<keyword evidence="7" id="KW-0472">Membrane</keyword>
<evidence type="ECO:0000313" key="9">
    <source>
        <dbReference type="RefSeq" id="XP_013860802.1"/>
    </source>
</evidence>
<dbReference type="GO" id="GO:0005886">
    <property type="term" value="C:plasma membrane"/>
    <property type="evidence" value="ECO:0007669"/>
    <property type="project" value="TreeGrafter"/>
</dbReference>
<dbReference type="PANTHER" id="PTHR10912">
    <property type="entry name" value="ADP-RIBOSYL CYCLASE"/>
    <property type="match status" value="1"/>
</dbReference>
<organism evidence="8 9">
    <name type="scientific">Austrofundulus limnaeus</name>
    <name type="common">Annual killifish</name>
    <dbReference type="NCBI Taxonomy" id="52670"/>
    <lineage>
        <taxon>Eukaryota</taxon>
        <taxon>Metazoa</taxon>
        <taxon>Chordata</taxon>
        <taxon>Craniata</taxon>
        <taxon>Vertebrata</taxon>
        <taxon>Euteleostomi</taxon>
        <taxon>Actinopterygii</taxon>
        <taxon>Neopterygii</taxon>
        <taxon>Teleostei</taxon>
        <taxon>Neoteleostei</taxon>
        <taxon>Acanthomorphata</taxon>
        <taxon>Ovalentaria</taxon>
        <taxon>Atherinomorphae</taxon>
        <taxon>Cyprinodontiformes</taxon>
        <taxon>Rivulidae</taxon>
        <taxon>Austrofundulus</taxon>
    </lineage>
</organism>
<keyword evidence="7" id="KW-0812">Transmembrane</keyword>
<dbReference type="AlphaFoldDB" id="A0A2I4AZ72"/>
<evidence type="ECO:0000313" key="8">
    <source>
        <dbReference type="Proteomes" id="UP000192220"/>
    </source>
</evidence>
<evidence type="ECO:0000256" key="7">
    <source>
        <dbReference type="SAM" id="Phobius"/>
    </source>
</evidence>
<evidence type="ECO:0000256" key="2">
    <source>
        <dbReference type="ARBA" id="ARBA00011982"/>
    </source>
</evidence>
<dbReference type="GO" id="GO:0016849">
    <property type="term" value="F:phosphorus-oxygen lyase activity"/>
    <property type="evidence" value="ECO:0007669"/>
    <property type="project" value="TreeGrafter"/>
</dbReference>
<name>A0A2I4AZ72_AUSLI</name>
<evidence type="ECO:0000256" key="1">
    <source>
        <dbReference type="ARBA" id="ARBA00005406"/>
    </source>
</evidence>
<proteinExistence type="inferred from homology"/>
<keyword evidence="8" id="KW-1185">Reference proteome</keyword>
<comment type="similarity">
    <text evidence="1">Belongs to the ADP-ribosyl cyclase family.</text>
</comment>
<dbReference type="PANTHER" id="PTHR10912:SF9">
    <property type="entry name" value="ADP-RIBOSYL CYCLASE_CYCLIC ADP-RIBOSE HYDROLASE"/>
    <property type="match status" value="1"/>
</dbReference>
<keyword evidence="3" id="KW-0808">Transferase</keyword>
<dbReference type="InterPro" id="IPR003193">
    <property type="entry name" value="ADP-ribosyl_cyclase"/>
</dbReference>
<gene>
    <name evidence="9" type="primary">LOC106515510</name>
</gene>
<keyword evidence="4 9" id="KW-0378">Hydrolase</keyword>
<keyword evidence="5" id="KW-0520">NAD</keyword>
<keyword evidence="6" id="KW-1015">Disulfide bond</keyword>
<feature type="transmembrane region" description="Helical" evidence="7">
    <location>
        <begin position="16"/>
        <end position="37"/>
    </location>
</feature>
<reference evidence="9" key="1">
    <citation type="submission" date="2025-08" db="UniProtKB">
        <authorList>
            <consortium name="RefSeq"/>
        </authorList>
    </citation>
    <scope>IDENTIFICATION</scope>
    <source>
        <strain evidence="9">Quisiro</strain>
        <tissue evidence="9">Liver</tissue>
    </source>
</reference>
<dbReference type="OrthoDB" id="10028716at2759"/>
<dbReference type="GO" id="GO:0061809">
    <property type="term" value="F:NAD+ nucleosidase activity, cyclic ADP-ribose generating"/>
    <property type="evidence" value="ECO:0007669"/>
    <property type="project" value="UniProtKB-EC"/>
</dbReference>